<name>A0AAW1UD89_9CUCU</name>
<evidence type="ECO:0000256" key="1">
    <source>
        <dbReference type="SAM" id="MobiDB-lite"/>
    </source>
</evidence>
<accession>A0AAW1UD89</accession>
<feature type="compositionally biased region" description="Polar residues" evidence="1">
    <location>
        <begin position="412"/>
        <end position="421"/>
    </location>
</feature>
<feature type="region of interest" description="Disordered" evidence="1">
    <location>
        <begin position="31"/>
        <end position="72"/>
    </location>
</feature>
<reference evidence="2 3" key="1">
    <citation type="submission" date="2023-03" db="EMBL/GenBank/DDBJ databases">
        <title>Genome insight into feeding habits of ladybird beetles.</title>
        <authorList>
            <person name="Li H.-S."/>
            <person name="Huang Y.-H."/>
            <person name="Pang H."/>
        </authorList>
    </citation>
    <scope>NUCLEOTIDE SEQUENCE [LARGE SCALE GENOMIC DNA]</scope>
    <source>
        <strain evidence="2">SYSU_2023b</strain>
        <tissue evidence="2">Whole body</tissue>
    </source>
</reference>
<evidence type="ECO:0000313" key="2">
    <source>
        <dbReference type="EMBL" id="KAK9881637.1"/>
    </source>
</evidence>
<feature type="compositionally biased region" description="Polar residues" evidence="1">
    <location>
        <begin position="117"/>
        <end position="132"/>
    </location>
</feature>
<feature type="region of interest" description="Disordered" evidence="1">
    <location>
        <begin position="661"/>
        <end position="685"/>
    </location>
</feature>
<evidence type="ECO:0000313" key="3">
    <source>
        <dbReference type="Proteomes" id="UP001431783"/>
    </source>
</evidence>
<feature type="compositionally biased region" description="Polar residues" evidence="1">
    <location>
        <begin position="545"/>
        <end position="560"/>
    </location>
</feature>
<keyword evidence="3" id="KW-1185">Reference proteome</keyword>
<sequence length="685" mass="77675">MAIQTSLKSQDFRQSIQESRQKFLDKLCENSAETEENKPRKNEAIRRRSVSRKISSKVRKTSSTYRKSRTSNIQKTTINASSVAALASKFNEIIEKQNVPKAEVRLQKLVRRLSSFNNNSFKEMPQTNPSDTNENKEKKLRKPSIKKKPNLDEKYSKVQSAKKISNNSTIILENDKELRTTNHSNYNKNVEIPECIPENPAQKKPSSIGFVKAAIENFEKKTFKPIISKRSLSEVHQVPSTNILESESNRRRSCKPDLQIPKKTEVLSDIRKLNEYGAELREAKVSSISEPNLILTGNLKTPKQEAVLFNSTSTIGNLSSSTSKIHDIPALFSKKIAENKESLSKSEYFESRISEKLTKSENPSDDNEGIDSRKTVEAFNLHVGESCYSVTDIIKPTSLETEGIENDDQKKNSGNSQKNIKPNSSFLWNKSSYNLHQFNTVGVPYVSTIIRPTNNAKSIDRTALSKTLPKDFKDGILEENEKIYEELDTGDDYELFDLNDDYEEVEVVKDETERDYEYMHNTEENIYETLPLKKQNIPLPRRPSSKNSDSVSNGYESIYNSGPAKEQTDGNYESIYFQELSDKKDNLEKDTTESVISSDQKTNSLYGTASLISWNEGTIYNGSANSEVSFSDKSEWIDVSDDDEDGESKIVIVRDTAKNKKAGSWSQQCRQQWSKASKSSPNEGQ</sequence>
<proteinExistence type="predicted"/>
<feature type="compositionally biased region" description="Basic and acidic residues" evidence="1">
    <location>
        <begin position="35"/>
        <end position="46"/>
    </location>
</feature>
<dbReference type="Proteomes" id="UP001431783">
    <property type="component" value="Unassembled WGS sequence"/>
</dbReference>
<dbReference type="EMBL" id="JARQZJ010000070">
    <property type="protein sequence ID" value="KAK9881637.1"/>
    <property type="molecule type" value="Genomic_DNA"/>
</dbReference>
<feature type="region of interest" description="Disordered" evidence="1">
    <location>
        <begin position="531"/>
        <end position="570"/>
    </location>
</feature>
<organism evidence="2 3">
    <name type="scientific">Henosepilachna vigintioctopunctata</name>
    <dbReference type="NCBI Taxonomy" id="420089"/>
    <lineage>
        <taxon>Eukaryota</taxon>
        <taxon>Metazoa</taxon>
        <taxon>Ecdysozoa</taxon>
        <taxon>Arthropoda</taxon>
        <taxon>Hexapoda</taxon>
        <taxon>Insecta</taxon>
        <taxon>Pterygota</taxon>
        <taxon>Neoptera</taxon>
        <taxon>Endopterygota</taxon>
        <taxon>Coleoptera</taxon>
        <taxon>Polyphaga</taxon>
        <taxon>Cucujiformia</taxon>
        <taxon>Coccinelloidea</taxon>
        <taxon>Coccinellidae</taxon>
        <taxon>Epilachninae</taxon>
        <taxon>Epilachnini</taxon>
        <taxon>Henosepilachna</taxon>
    </lineage>
</organism>
<feature type="compositionally biased region" description="Basic residues" evidence="1">
    <location>
        <begin position="138"/>
        <end position="148"/>
    </location>
</feature>
<feature type="region of interest" description="Disordered" evidence="1">
    <location>
        <begin position="400"/>
        <end position="421"/>
    </location>
</feature>
<feature type="compositionally biased region" description="Basic residues" evidence="1">
    <location>
        <begin position="47"/>
        <end position="60"/>
    </location>
</feature>
<dbReference type="AlphaFoldDB" id="A0AAW1UD89"/>
<comment type="caution">
    <text evidence="2">The sequence shown here is derived from an EMBL/GenBank/DDBJ whole genome shotgun (WGS) entry which is preliminary data.</text>
</comment>
<gene>
    <name evidence="2" type="ORF">WA026_017159</name>
</gene>
<protein>
    <submittedName>
        <fullName evidence="2">Uncharacterized protein</fullName>
    </submittedName>
</protein>
<feature type="region of interest" description="Disordered" evidence="1">
    <location>
        <begin position="117"/>
        <end position="151"/>
    </location>
</feature>
<feature type="compositionally biased region" description="Polar residues" evidence="1">
    <location>
        <begin position="664"/>
        <end position="685"/>
    </location>
</feature>